<dbReference type="PANTHER" id="PTHR47495:SF2">
    <property type="entry name" value="ALDEHYDE DEHYDROGENASE"/>
    <property type="match status" value="1"/>
</dbReference>
<dbReference type="SUPFAM" id="SSF56003">
    <property type="entry name" value="Molybdenum cofactor-binding domain"/>
    <property type="match status" value="2"/>
</dbReference>
<dbReference type="GO" id="GO:0016491">
    <property type="term" value="F:oxidoreductase activity"/>
    <property type="evidence" value="ECO:0007669"/>
    <property type="project" value="InterPro"/>
</dbReference>
<dbReference type="RefSeq" id="WP_198399227.1">
    <property type="nucleotide sequence ID" value="NZ_FCOX02000004.1"/>
</dbReference>
<dbReference type="SUPFAM" id="SSF54665">
    <property type="entry name" value="CO dehydrogenase molybdoprotein N-domain-like"/>
    <property type="match status" value="1"/>
</dbReference>
<accession>A0A158A806</accession>
<dbReference type="Gene3D" id="3.30.365.10">
    <property type="entry name" value="Aldehyde oxidase/xanthine dehydrogenase, molybdopterin binding domain"/>
    <property type="match status" value="4"/>
</dbReference>
<feature type="chain" id="PRO_5007620209" evidence="1">
    <location>
        <begin position="32"/>
        <end position="752"/>
    </location>
</feature>
<proteinExistence type="predicted"/>
<sequence>MNHSRRKFLITAASVSGGLMLGVTLPTGAMAAFVKPQPWGELPPDNSAEFTPWITIGKDSTVTVRVATPDIGNGVMTQALMIVTEELNCDWNNVRAEYASPNRNYVDGQVYSKEMGYAAFFARSTSPKRVAILLQAGASARERLKEAAAQTWDVPRSEILAKDSLLIHAKTNRRLTYGDVAEKAGSVQLELEPVPKPRDEWWFLGKANPRKVQQPLIARGTAVYGIDVKVPNMVHAALMQSPAHGGRLKSFDFDKVRNMPGVLGFAVVDPTEQRPAIDPKLFPFGIEGTVAQSGIAVVAEHYWQARKALEAMPVEWDDGPGAMWKANDQVNRAALAAVEQEGEKVEVRRGNALEHIRQHKKVVEAVYFTPFAEHAAMEPLNGTALVTKDRVDVWHPSQQGQQAHIIAAQESGMAPERVFFHQTNVGGGFGRRAYGNDVRMVVAVAKKFPGRPVKVIWSREETTRQGRYRDLKAVKLRAGLDDSGMPAALHIRVAGAPGFFARYLNDGPHSSGLVENVLVESRTVPLNVMTGPYRGPGYNTNAFFIETFVDECAVAAGIDPLEYRLKLYANWPDRGWVSCLKEVATKAGWGRKLPKGWGQGIAITNWGMQGKPEAGTTVAAIVTVEVTKDGVVRVDSIDIAPDPGTVAYHDGVAAQMEGGALFSLNMALNEQLTVASGRIVESNFHEYPMLRIGDAPKRISVHFGAVSGHTRMSEVGESAVGPVAPALGNALYAATGKRLRSMPFRTQDLSWS</sequence>
<dbReference type="PANTHER" id="PTHR47495">
    <property type="entry name" value="ALDEHYDE DEHYDROGENASE"/>
    <property type="match status" value="1"/>
</dbReference>
<keyword evidence="1" id="KW-0732">Signal</keyword>
<keyword evidence="4" id="KW-1185">Reference proteome</keyword>
<dbReference type="InterPro" id="IPR012368">
    <property type="entry name" value="OxRdtase_Mopterin-bd_su_IorB"/>
</dbReference>
<dbReference type="Pfam" id="PF20256">
    <property type="entry name" value="MoCoBD_2"/>
    <property type="match status" value="2"/>
</dbReference>
<dbReference type="InterPro" id="IPR000674">
    <property type="entry name" value="Ald_Oxase/Xan_DH_a/b"/>
</dbReference>
<protein>
    <submittedName>
        <fullName evidence="3">Aldehyde oxidase and xanthine dehydrogenase</fullName>
    </submittedName>
</protein>
<name>A0A158A806_9BURK</name>
<feature type="signal peptide" evidence="1">
    <location>
        <begin position="1"/>
        <end position="31"/>
    </location>
</feature>
<dbReference type="InterPro" id="IPR052516">
    <property type="entry name" value="N-heterocyclic_Hydroxylase"/>
</dbReference>
<dbReference type="Gene3D" id="3.90.1170.50">
    <property type="entry name" value="Aldehyde oxidase/xanthine dehydrogenase, a/b hammerhead"/>
    <property type="match status" value="1"/>
</dbReference>
<dbReference type="PROSITE" id="PS51318">
    <property type="entry name" value="TAT"/>
    <property type="match status" value="1"/>
</dbReference>
<dbReference type="SMART" id="SM01008">
    <property type="entry name" value="Ald_Xan_dh_C"/>
    <property type="match status" value="1"/>
</dbReference>
<feature type="domain" description="Aldehyde oxidase/xanthine dehydrogenase a/b hammerhead" evidence="2">
    <location>
        <begin position="219"/>
        <end position="320"/>
    </location>
</feature>
<dbReference type="InterPro" id="IPR046867">
    <property type="entry name" value="AldOxase/xan_DH_MoCoBD2"/>
</dbReference>
<comment type="caution">
    <text evidence="3">The sequence shown here is derived from an EMBL/GenBank/DDBJ whole genome shotgun (WGS) entry which is preliminary data.</text>
</comment>
<reference evidence="3" key="1">
    <citation type="submission" date="2016-01" db="EMBL/GenBank/DDBJ databases">
        <authorList>
            <person name="Peeters C."/>
        </authorList>
    </citation>
    <scope>NUCLEOTIDE SEQUENCE</scope>
    <source>
        <strain evidence="3">LMG 29321</strain>
    </source>
</reference>
<organism evidence="3 4">
    <name type="scientific">Caballeronia calidae</name>
    <dbReference type="NCBI Taxonomy" id="1777139"/>
    <lineage>
        <taxon>Bacteria</taxon>
        <taxon>Pseudomonadati</taxon>
        <taxon>Pseudomonadota</taxon>
        <taxon>Betaproteobacteria</taxon>
        <taxon>Burkholderiales</taxon>
        <taxon>Burkholderiaceae</taxon>
        <taxon>Caballeronia</taxon>
    </lineage>
</organism>
<evidence type="ECO:0000313" key="3">
    <source>
        <dbReference type="EMBL" id="SAK53859.1"/>
    </source>
</evidence>
<dbReference type="Proteomes" id="UP000071859">
    <property type="component" value="Unassembled WGS sequence"/>
</dbReference>
<dbReference type="InterPro" id="IPR008274">
    <property type="entry name" value="AldOxase/xan_DH_MoCoBD1"/>
</dbReference>
<dbReference type="AlphaFoldDB" id="A0A158A806"/>
<dbReference type="Pfam" id="PF02738">
    <property type="entry name" value="MoCoBD_1"/>
    <property type="match status" value="1"/>
</dbReference>
<evidence type="ECO:0000256" key="1">
    <source>
        <dbReference type="SAM" id="SignalP"/>
    </source>
</evidence>
<dbReference type="InterPro" id="IPR036856">
    <property type="entry name" value="Ald_Oxase/Xan_DH_a/b_sf"/>
</dbReference>
<dbReference type="PIRSF" id="PIRSF036389">
    <property type="entry name" value="IOR_B"/>
    <property type="match status" value="1"/>
</dbReference>
<gene>
    <name evidence="3" type="ORF">AWB78_01369</name>
</gene>
<dbReference type="EMBL" id="FCOX02000004">
    <property type="protein sequence ID" value="SAK53859.1"/>
    <property type="molecule type" value="Genomic_DNA"/>
</dbReference>
<evidence type="ECO:0000313" key="4">
    <source>
        <dbReference type="Proteomes" id="UP000071859"/>
    </source>
</evidence>
<evidence type="ECO:0000259" key="2">
    <source>
        <dbReference type="SMART" id="SM01008"/>
    </source>
</evidence>
<dbReference type="InterPro" id="IPR006311">
    <property type="entry name" value="TAT_signal"/>
</dbReference>
<dbReference type="InterPro" id="IPR037165">
    <property type="entry name" value="AldOxase/xan_DH_Mopterin-bd_sf"/>
</dbReference>